<keyword evidence="7" id="KW-1185">Reference proteome</keyword>
<dbReference type="GO" id="GO:0003755">
    <property type="term" value="F:peptidyl-prolyl cis-trans isomerase activity"/>
    <property type="evidence" value="ECO:0007669"/>
    <property type="project" value="UniProtKB-KW"/>
</dbReference>
<reference evidence="6" key="1">
    <citation type="submission" date="2021-11" db="EMBL/GenBank/DDBJ databases">
        <title>Purpureocillium_takamizusanense_genome.</title>
        <authorList>
            <person name="Nguyen N.-H."/>
        </authorList>
    </citation>
    <scope>NUCLEOTIDE SEQUENCE</scope>
    <source>
        <strain evidence="6">PT3</strain>
    </source>
</reference>
<evidence type="ECO:0000256" key="2">
    <source>
        <dbReference type="ARBA" id="ARBA00013194"/>
    </source>
</evidence>
<evidence type="ECO:0000256" key="4">
    <source>
        <dbReference type="ARBA" id="ARBA00023235"/>
    </source>
</evidence>
<dbReference type="GO" id="GO:0006457">
    <property type="term" value="P:protein folding"/>
    <property type="evidence" value="ECO:0007669"/>
    <property type="project" value="TreeGrafter"/>
</dbReference>
<organism evidence="6 7">
    <name type="scientific">Purpureocillium takamizusanense</name>
    <dbReference type="NCBI Taxonomy" id="2060973"/>
    <lineage>
        <taxon>Eukaryota</taxon>
        <taxon>Fungi</taxon>
        <taxon>Dikarya</taxon>
        <taxon>Ascomycota</taxon>
        <taxon>Pezizomycotina</taxon>
        <taxon>Sordariomycetes</taxon>
        <taxon>Hypocreomycetidae</taxon>
        <taxon>Hypocreales</taxon>
        <taxon>Ophiocordycipitaceae</taxon>
        <taxon>Purpureocillium</taxon>
    </lineage>
</organism>
<proteinExistence type="predicted"/>
<dbReference type="GO" id="GO:0016018">
    <property type="term" value="F:cyclosporin A binding"/>
    <property type="evidence" value="ECO:0007669"/>
    <property type="project" value="TreeGrafter"/>
</dbReference>
<dbReference type="AlphaFoldDB" id="A0A9Q8QQ73"/>
<dbReference type="PROSITE" id="PS50072">
    <property type="entry name" value="CSA_PPIASE_2"/>
    <property type="match status" value="1"/>
</dbReference>
<evidence type="ECO:0000256" key="1">
    <source>
        <dbReference type="ARBA" id="ARBA00000971"/>
    </source>
</evidence>
<dbReference type="SUPFAM" id="SSF50891">
    <property type="entry name" value="Cyclophilin-like"/>
    <property type="match status" value="1"/>
</dbReference>
<dbReference type="PANTHER" id="PTHR11071">
    <property type="entry name" value="PEPTIDYL-PROLYL CIS-TRANS ISOMERASE"/>
    <property type="match status" value="1"/>
</dbReference>
<feature type="domain" description="PPIase cyclophilin-type" evidence="5">
    <location>
        <begin position="1"/>
        <end position="62"/>
    </location>
</feature>
<dbReference type="RefSeq" id="XP_047847234.1">
    <property type="nucleotide sequence ID" value="XM_047991223.1"/>
</dbReference>
<dbReference type="InterPro" id="IPR029000">
    <property type="entry name" value="Cyclophilin-like_dom_sf"/>
</dbReference>
<dbReference type="InterPro" id="IPR002130">
    <property type="entry name" value="Cyclophilin-type_PPIase_dom"/>
</dbReference>
<dbReference type="EMBL" id="CP086363">
    <property type="protein sequence ID" value="UNI23753.1"/>
    <property type="molecule type" value="Genomic_DNA"/>
</dbReference>
<evidence type="ECO:0000313" key="6">
    <source>
        <dbReference type="EMBL" id="UNI23753.1"/>
    </source>
</evidence>
<dbReference type="EC" id="5.2.1.8" evidence="2"/>
<dbReference type="PANTHER" id="PTHR11071:SF561">
    <property type="entry name" value="PEPTIDYL-PROLYL CIS-TRANS ISOMERASE D-RELATED"/>
    <property type="match status" value="1"/>
</dbReference>
<comment type="catalytic activity">
    <reaction evidence="1">
        <text>[protein]-peptidylproline (omega=180) = [protein]-peptidylproline (omega=0)</text>
        <dbReference type="Rhea" id="RHEA:16237"/>
        <dbReference type="Rhea" id="RHEA-COMP:10747"/>
        <dbReference type="Rhea" id="RHEA-COMP:10748"/>
        <dbReference type="ChEBI" id="CHEBI:83833"/>
        <dbReference type="ChEBI" id="CHEBI:83834"/>
        <dbReference type="EC" id="5.2.1.8"/>
    </reaction>
</comment>
<dbReference type="Gene3D" id="2.40.100.10">
    <property type="entry name" value="Cyclophilin-like"/>
    <property type="match status" value="1"/>
</dbReference>
<keyword evidence="4 6" id="KW-0413">Isomerase</keyword>
<dbReference type="KEGG" id="ptkz:JDV02_009553"/>
<keyword evidence="3" id="KW-0697">Rotamase</keyword>
<name>A0A9Q8QQ73_9HYPO</name>
<dbReference type="OrthoDB" id="193499at2759"/>
<sequence length="62" mass="6884">MIQGCDCIDGNGKGGKPIYGKRFEDENFAKKHTRPELLSMANANLNTYAFYFAQLHSGALDD</sequence>
<protein>
    <recommendedName>
        <fullName evidence="2">peptidylprolyl isomerase</fullName>
        <ecNumber evidence="2">5.2.1.8</ecNumber>
    </recommendedName>
</protein>
<accession>A0A9Q8QQ73</accession>
<evidence type="ECO:0000259" key="5">
    <source>
        <dbReference type="PROSITE" id="PS50072"/>
    </source>
</evidence>
<dbReference type="GO" id="GO:0005737">
    <property type="term" value="C:cytoplasm"/>
    <property type="evidence" value="ECO:0007669"/>
    <property type="project" value="TreeGrafter"/>
</dbReference>
<evidence type="ECO:0000256" key="3">
    <source>
        <dbReference type="ARBA" id="ARBA00023110"/>
    </source>
</evidence>
<evidence type="ECO:0000313" key="7">
    <source>
        <dbReference type="Proteomes" id="UP000829364"/>
    </source>
</evidence>
<dbReference type="Proteomes" id="UP000829364">
    <property type="component" value="Chromosome 10"/>
</dbReference>
<dbReference type="GeneID" id="72071498"/>
<gene>
    <name evidence="6" type="primary">CSR1_5</name>
    <name evidence="6" type="ORF">JDV02_009553</name>
</gene>